<dbReference type="GO" id="GO:0015288">
    <property type="term" value="F:porin activity"/>
    <property type="evidence" value="ECO:0007669"/>
    <property type="project" value="UniProtKB-KW"/>
</dbReference>
<dbReference type="EMBL" id="CP157484">
    <property type="protein sequence ID" value="XBO36891.1"/>
    <property type="molecule type" value="Genomic_DNA"/>
</dbReference>
<evidence type="ECO:0000256" key="10">
    <source>
        <dbReference type="RuleBase" id="RU364005"/>
    </source>
</evidence>
<keyword evidence="4 10" id="KW-0812">Transmembrane</keyword>
<comment type="domain">
    <text evidence="10">Consists of 16-stranded beta-barrel sheets, with large surface-exposed loops, that form a transmembrane pore at the center of each barrel. The pore is partially ocluded by a peptide loop that folds into the pore lumen.</text>
</comment>
<evidence type="ECO:0000313" key="11">
    <source>
        <dbReference type="EMBL" id="XBO36891.1"/>
    </source>
</evidence>
<dbReference type="Pfam" id="PF02530">
    <property type="entry name" value="Porin_2"/>
    <property type="match status" value="1"/>
</dbReference>
<evidence type="ECO:0000256" key="5">
    <source>
        <dbReference type="ARBA" id="ARBA00022729"/>
    </source>
</evidence>
<keyword evidence="2 10" id="KW-0813">Transport</keyword>
<dbReference type="AlphaFoldDB" id="A0AAU7J9Q5"/>
<comment type="similarity">
    <text evidence="1 10">Belongs to the alphaproteobacteria porin family.</text>
</comment>
<evidence type="ECO:0000256" key="4">
    <source>
        <dbReference type="ARBA" id="ARBA00022692"/>
    </source>
</evidence>
<protein>
    <recommendedName>
        <fullName evidence="10">Porin</fullName>
    </recommendedName>
</protein>
<dbReference type="InterPro" id="IPR003684">
    <property type="entry name" value="Porin_alphabac"/>
</dbReference>
<proteinExistence type="inferred from homology"/>
<keyword evidence="8 10" id="KW-0472">Membrane</keyword>
<evidence type="ECO:0000256" key="1">
    <source>
        <dbReference type="ARBA" id="ARBA00009521"/>
    </source>
</evidence>
<dbReference type="GO" id="GO:0006811">
    <property type="term" value="P:monoatomic ion transport"/>
    <property type="evidence" value="ECO:0007669"/>
    <property type="project" value="UniProtKB-KW"/>
</dbReference>
<evidence type="ECO:0000256" key="3">
    <source>
        <dbReference type="ARBA" id="ARBA00022452"/>
    </source>
</evidence>
<evidence type="ECO:0000256" key="2">
    <source>
        <dbReference type="ARBA" id="ARBA00022448"/>
    </source>
</evidence>
<accession>A0AAU7J9Q5</accession>
<dbReference type="GO" id="GO:0046930">
    <property type="term" value="C:pore complex"/>
    <property type="evidence" value="ECO:0007669"/>
    <property type="project" value="UniProtKB-KW"/>
</dbReference>
<sequence length="392" mass="41499">MCFAILPAMVGAGRAEPRAAAPAPDAVLRPCPDFGAGFFQSPGNAFCLKISGRIRHDFGYDQTARRADDASWTETRGTLGLDAAALTDQGPVRAILRMTFRRAPTSWVEFRPPDLEYASMEWSGLTAGRAWSFFDRGFPNGGVTLLGGGANGRGSDRGAVALVGYSRPLWDDWSASVSLEDGSERRVGVAGAAPAGARRPDGVVTLGGSAWGHRLHAAGALHETRPDLPGARAVHGWAAQISWETPPFWPEGRTRLRAQAAFASAASDYVGWGYAGVAGVVPRTADAWATRAGAVSNRAWSAGVSLIHDGSPTLRLAAFAVWAGQDGPSRYASARIGTVGANVVWTPVRNSQAAAEILWQSIAVAQPLWDVVARGRTGSSAWTGRIRLQHDF</sequence>
<keyword evidence="9 10" id="KW-0998">Cell outer membrane</keyword>
<gene>
    <name evidence="11" type="ORF">ABEG18_14195</name>
</gene>
<evidence type="ECO:0000256" key="7">
    <source>
        <dbReference type="ARBA" id="ARBA00023114"/>
    </source>
</evidence>
<keyword evidence="5" id="KW-0732">Signal</keyword>
<evidence type="ECO:0000256" key="6">
    <source>
        <dbReference type="ARBA" id="ARBA00023065"/>
    </source>
</evidence>
<evidence type="ECO:0000256" key="8">
    <source>
        <dbReference type="ARBA" id="ARBA00023136"/>
    </source>
</evidence>
<organism evidence="11">
    <name type="scientific">Alsobacter sp. KACC 23698</name>
    <dbReference type="NCBI Taxonomy" id="3149229"/>
    <lineage>
        <taxon>Bacteria</taxon>
        <taxon>Pseudomonadati</taxon>
        <taxon>Pseudomonadota</taxon>
        <taxon>Alphaproteobacteria</taxon>
        <taxon>Hyphomicrobiales</taxon>
        <taxon>Alsobacteraceae</taxon>
        <taxon>Alsobacter</taxon>
    </lineage>
</organism>
<keyword evidence="3 10" id="KW-1134">Transmembrane beta strand</keyword>
<name>A0AAU7J9Q5_9HYPH</name>
<comment type="subcellular location">
    <subcellularLocation>
        <location evidence="10">Cell outer membrane</location>
        <topology evidence="10">Multi-pass membrane protein</topology>
    </subcellularLocation>
</comment>
<keyword evidence="7 10" id="KW-0626">Porin</keyword>
<dbReference type="RefSeq" id="WP_406853708.1">
    <property type="nucleotide sequence ID" value="NZ_CP157484.1"/>
</dbReference>
<keyword evidence="6 10" id="KW-0406">Ion transport</keyword>
<evidence type="ECO:0000256" key="9">
    <source>
        <dbReference type="ARBA" id="ARBA00023237"/>
    </source>
</evidence>
<dbReference type="GO" id="GO:0009279">
    <property type="term" value="C:cell outer membrane"/>
    <property type="evidence" value="ECO:0007669"/>
    <property type="project" value="UniProtKB-SubCell"/>
</dbReference>
<reference evidence="11" key="1">
    <citation type="submission" date="2024-05" db="EMBL/GenBank/DDBJ databases">
        <authorList>
            <person name="Kim S."/>
            <person name="Heo J."/>
            <person name="Choi H."/>
            <person name="Choi Y."/>
            <person name="Kwon S.-W."/>
            <person name="Kim Y."/>
        </authorList>
    </citation>
    <scope>NUCLEOTIDE SEQUENCE</scope>
    <source>
        <strain evidence="11">KACC 23698</strain>
    </source>
</reference>
<dbReference type="SUPFAM" id="SSF56935">
    <property type="entry name" value="Porins"/>
    <property type="match status" value="1"/>
</dbReference>
<comment type="function">
    <text evidence="10">Forms passive diffusion pores that allow small molecular weight hydrophilic materials across the outer membrane.</text>
</comment>